<dbReference type="GO" id="GO:0003677">
    <property type="term" value="F:DNA binding"/>
    <property type="evidence" value="ECO:0007669"/>
    <property type="project" value="InterPro"/>
</dbReference>
<accession>A0A3S4WF50</accession>
<dbReference type="Proteomes" id="UP000276899">
    <property type="component" value="Chromosome"/>
</dbReference>
<dbReference type="EMBL" id="LR134363">
    <property type="protein sequence ID" value="VEG73502.1"/>
    <property type="molecule type" value="Genomic_DNA"/>
</dbReference>
<dbReference type="STRING" id="1278298.GCA_000428685_01130"/>
<dbReference type="InterPro" id="IPR010982">
    <property type="entry name" value="Lambda_DNA-bd_dom_sf"/>
</dbReference>
<evidence type="ECO:0000313" key="2">
    <source>
        <dbReference type="EMBL" id="VEG73502.1"/>
    </source>
</evidence>
<feature type="domain" description="HTH cro/C1-type" evidence="1">
    <location>
        <begin position="22"/>
        <end position="75"/>
    </location>
</feature>
<gene>
    <name evidence="2" type="ORF">NCTC11923_00107</name>
</gene>
<dbReference type="RefSeq" id="WP_197719256.1">
    <property type="nucleotide sequence ID" value="NZ_CBCRWE010000062.1"/>
</dbReference>
<evidence type="ECO:0000313" key="3">
    <source>
        <dbReference type="Proteomes" id="UP000276899"/>
    </source>
</evidence>
<dbReference type="KEGG" id="asla:NCTC11923_00107"/>
<keyword evidence="3" id="KW-1185">Reference proteome</keyword>
<protein>
    <submittedName>
        <fullName evidence="2">Anaerobic benzoate catabolism transcriptional regulator</fullName>
    </submittedName>
</protein>
<dbReference type="SUPFAM" id="SSF47413">
    <property type="entry name" value="lambda repressor-like DNA-binding domains"/>
    <property type="match status" value="1"/>
</dbReference>
<dbReference type="Pfam" id="PF13560">
    <property type="entry name" value="HTH_31"/>
    <property type="match status" value="1"/>
</dbReference>
<dbReference type="InterPro" id="IPR001387">
    <property type="entry name" value="Cro/C1-type_HTH"/>
</dbReference>
<dbReference type="CDD" id="cd00093">
    <property type="entry name" value="HTH_XRE"/>
    <property type="match status" value="1"/>
</dbReference>
<dbReference type="AlphaFoldDB" id="A0A3S4WF50"/>
<reference evidence="2 3" key="1">
    <citation type="submission" date="2018-12" db="EMBL/GenBank/DDBJ databases">
        <authorList>
            <consortium name="Pathogen Informatics"/>
        </authorList>
    </citation>
    <scope>NUCLEOTIDE SEQUENCE [LARGE SCALE GENOMIC DNA]</scope>
    <source>
        <strain evidence="2 3">NCTC11923</strain>
    </source>
</reference>
<sequence length="84" mass="9661">MAQMEVRGEVTSPQALGRLLCQARMSTGMSQRELAEHLGISQRYVWEMETGKPSLYTDRLFAFMRATDMRLTATLTIDDRLFDE</sequence>
<dbReference type="PROSITE" id="PS50943">
    <property type="entry name" value="HTH_CROC1"/>
    <property type="match status" value="1"/>
</dbReference>
<name>A0A3S4WF50_9ACTO</name>
<dbReference type="Gene3D" id="1.10.260.40">
    <property type="entry name" value="lambda repressor-like DNA-binding domains"/>
    <property type="match status" value="1"/>
</dbReference>
<organism evidence="2 3">
    <name type="scientific">Actinomyces slackii</name>
    <dbReference type="NCBI Taxonomy" id="52774"/>
    <lineage>
        <taxon>Bacteria</taxon>
        <taxon>Bacillati</taxon>
        <taxon>Actinomycetota</taxon>
        <taxon>Actinomycetes</taxon>
        <taxon>Actinomycetales</taxon>
        <taxon>Actinomycetaceae</taxon>
        <taxon>Actinomyces</taxon>
    </lineage>
</organism>
<proteinExistence type="predicted"/>
<evidence type="ECO:0000259" key="1">
    <source>
        <dbReference type="PROSITE" id="PS50943"/>
    </source>
</evidence>